<feature type="region of interest" description="Disordered" evidence="1">
    <location>
        <begin position="302"/>
        <end position="335"/>
    </location>
</feature>
<name>G2R448_THETT</name>
<dbReference type="Gene3D" id="3.60.21.10">
    <property type="match status" value="1"/>
</dbReference>
<feature type="region of interest" description="Disordered" evidence="1">
    <location>
        <begin position="388"/>
        <end position="454"/>
    </location>
</feature>
<sequence>MTSLGAAPAAPPAAAAPHSATLDDLEDKASQEEEEEEENEDEEGLSGLQTLFGIIAEQAEALGNMEYGANRHPPFKDDPPQLVADLPPEHIPTYTPPSQIEGPGGDKNKKTQGKRLVVVGDVHGHLVALKALLRKIGFDNNNGDHLVLAGDLVTKGPDSRGVVQLAMDLGASAVRGNQDDRVLVAARELRRASVDDQSRLVGYISDADAEADADAEEDDEAQTHIRKRAHVRKVARSLTRAQLDWLSTRPIILRIGRLPDATSPPWNASILAVVHGGLVPGTPFEKQDPWAVMNMRSLLYPGRGKHHISKDTPKDDPDNNDENSPSTPIPTPATEAVAVPIDGRKGEPWSHAWNRYQNHLPPTAPHTVVIYGHDAKAGLQVDLEADISAYDPSSSSRRKGRKPKHSNRNDNVKGNGNGDGSPEVMEDRENEENEEQQQQRKKKEREKGKQETGLRYAFGLDSGCGHGRQLSALVVEAGPAGVSHTVVQVDCSEVDRRKGKGKGKKGAERG</sequence>
<dbReference type="InterPro" id="IPR029052">
    <property type="entry name" value="Metallo-depent_PP-like"/>
</dbReference>
<dbReference type="eggNOG" id="ENOG502S1FD">
    <property type="taxonomic scope" value="Eukaryota"/>
</dbReference>
<dbReference type="AlphaFoldDB" id="G2R448"/>
<dbReference type="GeneID" id="11518639"/>
<dbReference type="SUPFAM" id="SSF56300">
    <property type="entry name" value="Metallo-dependent phosphatases"/>
    <property type="match status" value="1"/>
</dbReference>
<dbReference type="KEGG" id="ttt:THITE_2111951"/>
<dbReference type="GO" id="GO:0000298">
    <property type="term" value="F:endopolyphosphatase activity"/>
    <property type="evidence" value="ECO:0007669"/>
    <property type="project" value="TreeGrafter"/>
</dbReference>
<feature type="domain" description="Calcineurin-like phosphoesterase" evidence="2">
    <location>
        <begin position="115"/>
        <end position="207"/>
    </location>
</feature>
<feature type="region of interest" description="Disordered" evidence="1">
    <location>
        <begin position="1"/>
        <end position="50"/>
    </location>
</feature>
<evidence type="ECO:0000259" key="2">
    <source>
        <dbReference type="Pfam" id="PF00149"/>
    </source>
</evidence>
<dbReference type="InterPro" id="IPR004843">
    <property type="entry name" value="Calcineurin-like_PHP"/>
</dbReference>
<keyword evidence="4" id="KW-1185">Reference proteome</keyword>
<dbReference type="EMBL" id="CP003010">
    <property type="protein sequence ID" value="AEO65190.1"/>
    <property type="molecule type" value="Genomic_DNA"/>
</dbReference>
<feature type="compositionally biased region" description="Low complexity" evidence="1">
    <location>
        <begin position="1"/>
        <end position="17"/>
    </location>
</feature>
<feature type="compositionally biased region" description="Acidic residues" evidence="1">
    <location>
        <begin position="424"/>
        <end position="435"/>
    </location>
</feature>
<feature type="region of interest" description="Disordered" evidence="1">
    <location>
        <begin position="90"/>
        <end position="111"/>
    </location>
</feature>
<dbReference type="STRING" id="578455.G2R448"/>
<dbReference type="Proteomes" id="UP000008181">
    <property type="component" value="Chromosome 2"/>
</dbReference>
<dbReference type="GO" id="GO:0006798">
    <property type="term" value="P:polyphosphate catabolic process"/>
    <property type="evidence" value="ECO:0007669"/>
    <property type="project" value="TreeGrafter"/>
</dbReference>
<dbReference type="GO" id="GO:0016791">
    <property type="term" value="F:phosphatase activity"/>
    <property type="evidence" value="ECO:0007669"/>
    <property type="project" value="TreeGrafter"/>
</dbReference>
<organism evidence="3 4">
    <name type="scientific">Thermothielavioides terrestris (strain ATCC 38088 / NRRL 8126)</name>
    <name type="common">Thielavia terrestris</name>
    <dbReference type="NCBI Taxonomy" id="578455"/>
    <lineage>
        <taxon>Eukaryota</taxon>
        <taxon>Fungi</taxon>
        <taxon>Dikarya</taxon>
        <taxon>Ascomycota</taxon>
        <taxon>Pezizomycotina</taxon>
        <taxon>Sordariomycetes</taxon>
        <taxon>Sordariomycetidae</taxon>
        <taxon>Sordariales</taxon>
        <taxon>Chaetomiaceae</taxon>
        <taxon>Thermothielavioides</taxon>
        <taxon>Thermothielavioides terrestris</taxon>
    </lineage>
</organism>
<accession>G2R448</accession>
<dbReference type="GO" id="GO:0005737">
    <property type="term" value="C:cytoplasm"/>
    <property type="evidence" value="ECO:0007669"/>
    <property type="project" value="TreeGrafter"/>
</dbReference>
<feature type="compositionally biased region" description="Acidic residues" evidence="1">
    <location>
        <begin position="32"/>
        <end position="44"/>
    </location>
</feature>
<protein>
    <recommendedName>
        <fullName evidence="2">Calcineurin-like phosphoesterase domain-containing protein</fullName>
    </recommendedName>
</protein>
<reference evidence="3 4" key="1">
    <citation type="journal article" date="2011" name="Nat. Biotechnol.">
        <title>Comparative genomic analysis of the thermophilic biomass-degrading fungi Myceliophthora thermophila and Thielavia terrestris.</title>
        <authorList>
            <person name="Berka R.M."/>
            <person name="Grigoriev I.V."/>
            <person name="Otillar R."/>
            <person name="Salamov A."/>
            <person name="Grimwood J."/>
            <person name="Reid I."/>
            <person name="Ishmael N."/>
            <person name="John T."/>
            <person name="Darmond C."/>
            <person name="Moisan M.-C."/>
            <person name="Henrissat B."/>
            <person name="Coutinho P.M."/>
            <person name="Lombard V."/>
            <person name="Natvig D.O."/>
            <person name="Lindquist E."/>
            <person name="Schmutz J."/>
            <person name="Lucas S."/>
            <person name="Harris P."/>
            <person name="Powlowski J."/>
            <person name="Bellemare A."/>
            <person name="Taylor D."/>
            <person name="Butler G."/>
            <person name="de Vries R.P."/>
            <person name="Allijn I.E."/>
            <person name="van den Brink J."/>
            <person name="Ushinsky S."/>
            <person name="Storms R."/>
            <person name="Powell A.J."/>
            <person name="Paulsen I.T."/>
            <person name="Elbourne L.D.H."/>
            <person name="Baker S.E."/>
            <person name="Magnuson J."/>
            <person name="LaBoissiere S."/>
            <person name="Clutterbuck A.J."/>
            <person name="Martinez D."/>
            <person name="Wogulis M."/>
            <person name="de Leon A.L."/>
            <person name="Rey M.W."/>
            <person name="Tsang A."/>
        </authorList>
    </citation>
    <scope>NUCLEOTIDE SEQUENCE [LARGE SCALE GENOMIC DNA]</scope>
    <source>
        <strain evidence="4">ATCC 38088 / NRRL 8126</strain>
    </source>
</reference>
<dbReference type="InterPro" id="IPR050126">
    <property type="entry name" value="Ap4A_hydrolase"/>
</dbReference>
<evidence type="ECO:0000256" key="1">
    <source>
        <dbReference type="SAM" id="MobiDB-lite"/>
    </source>
</evidence>
<dbReference type="PANTHER" id="PTHR42850:SF4">
    <property type="entry name" value="ZINC-DEPENDENT ENDOPOLYPHOSPHATASE"/>
    <property type="match status" value="1"/>
</dbReference>
<gene>
    <name evidence="3" type="ORF">THITE_2111951</name>
</gene>
<evidence type="ECO:0000313" key="3">
    <source>
        <dbReference type="EMBL" id="AEO65190.1"/>
    </source>
</evidence>
<dbReference type="RefSeq" id="XP_003651526.1">
    <property type="nucleotide sequence ID" value="XM_003651478.1"/>
</dbReference>
<proteinExistence type="predicted"/>
<dbReference type="Pfam" id="PF00149">
    <property type="entry name" value="Metallophos"/>
    <property type="match status" value="1"/>
</dbReference>
<evidence type="ECO:0000313" key="4">
    <source>
        <dbReference type="Proteomes" id="UP000008181"/>
    </source>
</evidence>
<dbReference type="HOGENOM" id="CLU_023125_0_2_1"/>
<dbReference type="OrthoDB" id="10267127at2759"/>
<dbReference type="PANTHER" id="PTHR42850">
    <property type="entry name" value="METALLOPHOSPHOESTERASE"/>
    <property type="match status" value="1"/>
</dbReference>
<feature type="compositionally biased region" description="Basic residues" evidence="1">
    <location>
        <begin position="396"/>
        <end position="406"/>
    </location>
</feature>